<name>A0A3N4VIM4_9GAMM</name>
<evidence type="ECO:0000256" key="11">
    <source>
        <dbReference type="PIRSR" id="PIRSR500134-2"/>
    </source>
</evidence>
<evidence type="ECO:0000256" key="7">
    <source>
        <dbReference type="ARBA" id="ARBA00047473"/>
    </source>
</evidence>
<evidence type="ECO:0000256" key="10">
    <source>
        <dbReference type="PIRSR" id="PIRSR500134-1"/>
    </source>
</evidence>
<dbReference type="SUPFAM" id="SSF52413">
    <property type="entry name" value="UDP-glucose/GDP-mannose dehydrogenase C-terminal domain"/>
    <property type="match status" value="1"/>
</dbReference>
<keyword evidence="6 9" id="KW-0520">NAD</keyword>
<gene>
    <name evidence="14" type="ORF">EDC50_0724</name>
</gene>
<dbReference type="NCBIfam" id="TIGR03026">
    <property type="entry name" value="NDP-sugDHase"/>
    <property type="match status" value="1"/>
</dbReference>
<feature type="binding site" evidence="12">
    <location>
        <position position="334"/>
    </location>
    <ligand>
        <name>NAD(+)</name>
        <dbReference type="ChEBI" id="CHEBI:57540"/>
    </ligand>
</feature>
<feature type="binding site" evidence="12">
    <location>
        <position position="269"/>
    </location>
    <ligand>
        <name>NAD(+)</name>
        <dbReference type="ChEBI" id="CHEBI:57540"/>
    </ligand>
</feature>
<feature type="binding site" evidence="11">
    <location>
        <begin position="155"/>
        <end position="158"/>
    </location>
    <ligand>
        <name>substrate</name>
    </ligand>
</feature>
<dbReference type="OrthoDB" id="9803238at2"/>
<dbReference type="InterPro" id="IPR036220">
    <property type="entry name" value="UDP-Glc/GDP-Man_DH_C_sf"/>
</dbReference>
<keyword evidence="5 9" id="KW-0560">Oxidoreductase</keyword>
<dbReference type="InterPro" id="IPR001732">
    <property type="entry name" value="UDP-Glc/GDP-Man_DH_N"/>
</dbReference>
<protein>
    <recommendedName>
        <fullName evidence="4 9">UDP-glucose 6-dehydrogenase</fullName>
        <ecNumber evidence="3 9">1.1.1.22</ecNumber>
    </recommendedName>
</protein>
<evidence type="ECO:0000256" key="1">
    <source>
        <dbReference type="ARBA" id="ARBA00004701"/>
    </source>
</evidence>
<dbReference type="RefSeq" id="WP_123769077.1">
    <property type="nucleotide sequence ID" value="NZ_RKQN01000001.1"/>
</dbReference>
<feature type="binding site" evidence="11">
    <location>
        <begin position="255"/>
        <end position="259"/>
    </location>
    <ligand>
        <name>substrate</name>
    </ligand>
</feature>
<dbReference type="PIRSF" id="PIRSF000124">
    <property type="entry name" value="UDPglc_GDPman_dh"/>
    <property type="match status" value="1"/>
</dbReference>
<keyword evidence="15" id="KW-1185">Reference proteome</keyword>
<evidence type="ECO:0000256" key="2">
    <source>
        <dbReference type="ARBA" id="ARBA00006601"/>
    </source>
</evidence>
<evidence type="ECO:0000256" key="8">
    <source>
        <dbReference type="ARBA" id="ARBA00053241"/>
    </source>
</evidence>
<dbReference type="InterPro" id="IPR036291">
    <property type="entry name" value="NAD(P)-bd_dom_sf"/>
</dbReference>
<dbReference type="Pfam" id="PF00984">
    <property type="entry name" value="UDPG_MGDP_dh"/>
    <property type="match status" value="1"/>
</dbReference>
<dbReference type="GO" id="GO:0000271">
    <property type="term" value="P:polysaccharide biosynthetic process"/>
    <property type="evidence" value="ECO:0007669"/>
    <property type="project" value="InterPro"/>
</dbReference>
<dbReference type="FunFam" id="1.20.5.100:FF:000001">
    <property type="entry name" value="UDP-glucose 6-dehydrogenase"/>
    <property type="match status" value="1"/>
</dbReference>
<comment type="caution">
    <text evidence="14">The sequence shown here is derived from an EMBL/GenBank/DDBJ whole genome shotgun (WGS) entry which is preliminary data.</text>
</comment>
<dbReference type="InterPro" id="IPR008927">
    <property type="entry name" value="6-PGluconate_DH-like_C_sf"/>
</dbReference>
<dbReference type="AlphaFoldDB" id="A0A3N4VIM4"/>
<dbReference type="SUPFAM" id="SSF51735">
    <property type="entry name" value="NAD(P)-binding Rossmann-fold domains"/>
    <property type="match status" value="1"/>
</dbReference>
<dbReference type="SMART" id="SM00984">
    <property type="entry name" value="UDPG_MGDP_dh_C"/>
    <property type="match status" value="1"/>
</dbReference>
<dbReference type="Gene3D" id="1.20.5.100">
    <property type="entry name" value="Cytochrome c1, transmembrane anchor, C-terminal"/>
    <property type="match status" value="1"/>
</dbReference>
<comment type="similarity">
    <text evidence="2 9">Belongs to the UDP-glucose/GDP-mannose dehydrogenase family.</text>
</comment>
<evidence type="ECO:0000256" key="5">
    <source>
        <dbReference type="ARBA" id="ARBA00023002"/>
    </source>
</evidence>
<feature type="binding site" evidence="12">
    <location>
        <position position="35"/>
    </location>
    <ligand>
        <name>NAD(+)</name>
        <dbReference type="ChEBI" id="CHEBI:57540"/>
    </ligand>
</feature>
<feature type="binding site" evidence="12">
    <location>
        <position position="158"/>
    </location>
    <ligand>
        <name>NAD(+)</name>
        <dbReference type="ChEBI" id="CHEBI:57540"/>
    </ligand>
</feature>
<evidence type="ECO:0000256" key="3">
    <source>
        <dbReference type="ARBA" id="ARBA00012954"/>
    </source>
</evidence>
<dbReference type="UniPathway" id="UPA00038">
    <property type="reaction ID" value="UER00491"/>
</dbReference>
<feature type="binding site" evidence="11">
    <location>
        <position position="210"/>
    </location>
    <ligand>
        <name>substrate</name>
    </ligand>
</feature>
<comment type="function">
    <text evidence="8">Catalyzes the conversion of UDP-glucose into UDP-glucuronate, one of the precursors of teichuronic acid.</text>
</comment>
<dbReference type="EC" id="1.1.1.22" evidence="3 9"/>
<dbReference type="PIRSF" id="PIRSF500134">
    <property type="entry name" value="UDPglc_DH_bac"/>
    <property type="match status" value="1"/>
</dbReference>
<evidence type="ECO:0000259" key="13">
    <source>
        <dbReference type="SMART" id="SM00984"/>
    </source>
</evidence>
<feature type="binding site" evidence="12">
    <location>
        <position position="86"/>
    </location>
    <ligand>
        <name>NAD(+)</name>
        <dbReference type="ChEBI" id="CHEBI:57540"/>
    </ligand>
</feature>
<dbReference type="Pfam" id="PF03720">
    <property type="entry name" value="UDPG_MGDP_dh_C"/>
    <property type="match status" value="1"/>
</dbReference>
<sequence length="461" mass="49515">MRVTIFGTGYVGLVTGTCLAEVGHDVACVDIDQAKVEGLNNGLVPIYEPGLEPMVKANHAAGRLHFTTDAAAAIGHGEVIFIAVGTPPDEDGSADLKYVLAVARTIGRHIERPAVVVNKSTVPVGTADKVRAAIAEELAARGAVIGFEVVSNPEFLKEGDAVNDCMRPDRIVIGSSSAAAVEKLKRLYAPFNRNHERIVVMDVRSAELTKYAANAMLATKISFMNEIANIAEKVGADIEMVRQGIGSDPRIGWHFIYPGAGYGGSCFPKDVQALRRTAEQHGYRAELLGSVESVNERQKGHLFELIQRHYGGAVRGKTFAVWGLAFKPNTDDMREASSRRLLQQLWEAGAQVRAYDPEARHEAERIFGARDDLVLCDSAYQALAGADALVVVTEWKQFRSPDFARLRQALADGAIFDGRNLYHPDEVEAAGLAYYGIGRGRSVQAPQAVPAAPAAAAAGAA</sequence>
<dbReference type="PANTHER" id="PTHR43750:SF3">
    <property type="entry name" value="UDP-GLUCOSE 6-DEHYDROGENASE TUAD"/>
    <property type="match status" value="1"/>
</dbReference>
<evidence type="ECO:0000256" key="12">
    <source>
        <dbReference type="PIRSR" id="PIRSR500134-3"/>
    </source>
</evidence>
<dbReference type="InterPro" id="IPR028357">
    <property type="entry name" value="UDPglc_DH_bac"/>
</dbReference>
<dbReference type="Pfam" id="PF03721">
    <property type="entry name" value="UDPG_MGDP_dh_N"/>
    <property type="match status" value="1"/>
</dbReference>
<dbReference type="GO" id="GO:0003979">
    <property type="term" value="F:UDP-glucose 6-dehydrogenase activity"/>
    <property type="evidence" value="ECO:0007669"/>
    <property type="project" value="UniProtKB-EC"/>
</dbReference>
<dbReference type="SUPFAM" id="SSF48179">
    <property type="entry name" value="6-phosphogluconate dehydrogenase C-terminal domain-like"/>
    <property type="match status" value="1"/>
</dbReference>
<dbReference type="EMBL" id="RKQN01000001">
    <property type="protein sequence ID" value="RPE81533.1"/>
    <property type="molecule type" value="Genomic_DNA"/>
</dbReference>
<reference evidence="14 15" key="1">
    <citation type="submission" date="2018-11" db="EMBL/GenBank/DDBJ databases">
        <title>Genomic Encyclopedia of Type Strains, Phase IV (KMG-IV): sequencing the most valuable type-strain genomes for metagenomic binning, comparative biology and taxonomic classification.</title>
        <authorList>
            <person name="Goeker M."/>
        </authorList>
    </citation>
    <scope>NUCLEOTIDE SEQUENCE [LARGE SCALE GENOMIC DNA]</scope>
    <source>
        <strain evidence="14 15">DSM 25623</strain>
    </source>
</reference>
<feature type="binding site" evidence="12">
    <location>
        <position position="30"/>
    </location>
    <ligand>
        <name>NAD(+)</name>
        <dbReference type="ChEBI" id="CHEBI:57540"/>
    </ligand>
</feature>
<comment type="pathway">
    <text evidence="1">Nucleotide-sugar biosynthesis; UDP-alpha-D-glucuronate biosynthesis; UDP-alpha-D-glucuronate from UDP-alpha-D-glucose: step 1/1.</text>
</comment>
<dbReference type="GO" id="GO:0051287">
    <property type="term" value="F:NAD binding"/>
    <property type="evidence" value="ECO:0007669"/>
    <property type="project" value="InterPro"/>
</dbReference>
<comment type="catalytic activity">
    <reaction evidence="7 9">
        <text>UDP-alpha-D-glucose + 2 NAD(+) + H2O = UDP-alpha-D-glucuronate + 2 NADH + 3 H(+)</text>
        <dbReference type="Rhea" id="RHEA:23596"/>
        <dbReference type="ChEBI" id="CHEBI:15377"/>
        <dbReference type="ChEBI" id="CHEBI:15378"/>
        <dbReference type="ChEBI" id="CHEBI:57540"/>
        <dbReference type="ChEBI" id="CHEBI:57945"/>
        <dbReference type="ChEBI" id="CHEBI:58052"/>
        <dbReference type="ChEBI" id="CHEBI:58885"/>
        <dbReference type="EC" id="1.1.1.22"/>
    </reaction>
</comment>
<dbReference type="GO" id="GO:0006065">
    <property type="term" value="P:UDP-glucuronate biosynthetic process"/>
    <property type="evidence" value="ECO:0007669"/>
    <property type="project" value="UniProtKB-UniPathway"/>
</dbReference>
<evidence type="ECO:0000313" key="14">
    <source>
        <dbReference type="EMBL" id="RPE81533.1"/>
    </source>
</evidence>
<feature type="binding site" evidence="12">
    <location>
        <position position="121"/>
    </location>
    <ligand>
        <name>NAD(+)</name>
        <dbReference type="ChEBI" id="CHEBI:57540"/>
    </ligand>
</feature>
<dbReference type="InterPro" id="IPR017476">
    <property type="entry name" value="UDP-Glc/GDP-Man"/>
</dbReference>
<feature type="binding site" evidence="11">
    <location>
        <position position="327"/>
    </location>
    <ligand>
        <name>substrate</name>
    </ligand>
</feature>
<dbReference type="InterPro" id="IPR014027">
    <property type="entry name" value="UDP-Glc/GDP-Man_DH_C"/>
</dbReference>
<dbReference type="PANTHER" id="PTHR43750">
    <property type="entry name" value="UDP-GLUCOSE 6-DEHYDROGENASE TUAD"/>
    <property type="match status" value="1"/>
</dbReference>
<evidence type="ECO:0000256" key="4">
    <source>
        <dbReference type="ARBA" id="ARBA00015132"/>
    </source>
</evidence>
<evidence type="ECO:0000313" key="15">
    <source>
        <dbReference type="Proteomes" id="UP000269708"/>
    </source>
</evidence>
<feature type="binding site" evidence="11">
    <location>
        <position position="263"/>
    </location>
    <ligand>
        <name>substrate</name>
    </ligand>
</feature>
<dbReference type="Proteomes" id="UP000269708">
    <property type="component" value="Unassembled WGS sequence"/>
</dbReference>
<evidence type="ECO:0000256" key="9">
    <source>
        <dbReference type="PIRNR" id="PIRNR000124"/>
    </source>
</evidence>
<proteinExistence type="inferred from homology"/>
<feature type="active site" description="Nucleophile" evidence="10">
    <location>
        <position position="266"/>
    </location>
</feature>
<evidence type="ECO:0000256" key="6">
    <source>
        <dbReference type="ARBA" id="ARBA00023027"/>
    </source>
</evidence>
<dbReference type="InterPro" id="IPR014026">
    <property type="entry name" value="UDP-Glc/GDP-Man_DH_dimer"/>
</dbReference>
<organism evidence="14 15">
    <name type="scientific">Vulcaniibacterium tengchongense</name>
    <dbReference type="NCBI Taxonomy" id="1273429"/>
    <lineage>
        <taxon>Bacteria</taxon>
        <taxon>Pseudomonadati</taxon>
        <taxon>Pseudomonadota</taxon>
        <taxon>Gammaproteobacteria</taxon>
        <taxon>Lysobacterales</taxon>
        <taxon>Lysobacteraceae</taxon>
        <taxon>Vulcaniibacterium</taxon>
    </lineage>
</organism>
<accession>A0A3N4VIM4</accession>
<feature type="domain" description="UDP-glucose/GDP-mannose dehydrogenase C-terminal" evidence="13">
    <location>
        <begin position="320"/>
        <end position="424"/>
    </location>
</feature>
<dbReference type="Gene3D" id="3.40.50.720">
    <property type="entry name" value="NAD(P)-binding Rossmann-like Domain"/>
    <property type="match status" value="2"/>
</dbReference>